<accession>W2C0U0</accession>
<gene>
    <name evidence="1" type="ORF">N425_14060</name>
</gene>
<reference evidence="1 2" key="1">
    <citation type="submission" date="2013-11" db="EMBL/GenBank/DDBJ databases">
        <title>Single cell genomics of uncultured Tannerella BU063 (oral taxon 286).</title>
        <authorList>
            <person name="Beall C.J."/>
            <person name="Campbell A.G."/>
            <person name="Griffen A.L."/>
            <person name="Podar M."/>
            <person name="Leys E.J."/>
        </authorList>
    </citation>
    <scope>NUCLEOTIDE SEQUENCE [LARGE SCALE GENOMIC DNA]</scope>
    <source>
        <strain evidence="1">Cell 2</strain>
    </source>
</reference>
<sequence>MDNELEYMYWLILSVDNELRCMFCLSLSMDNEGIHLLDSLSTADDG</sequence>
<evidence type="ECO:0000313" key="2">
    <source>
        <dbReference type="Proteomes" id="UP000018837"/>
    </source>
</evidence>
<proteinExistence type="predicted"/>
<evidence type="ECO:0000313" key="1">
    <source>
        <dbReference type="EMBL" id="ETK00648.1"/>
    </source>
</evidence>
<dbReference type="AlphaFoldDB" id="W2C0U0"/>
<protein>
    <submittedName>
        <fullName evidence="1">Uncharacterized protein</fullName>
    </submittedName>
</protein>
<organism evidence="1 2">
    <name type="scientific">Tannerella sp. oral taxon BU063 isolate Cell 2</name>
    <dbReference type="NCBI Taxonomy" id="1411148"/>
    <lineage>
        <taxon>Bacteria</taxon>
        <taxon>Pseudomonadati</taxon>
        <taxon>Bacteroidota</taxon>
        <taxon>Bacteroidia</taxon>
        <taxon>Bacteroidales</taxon>
        <taxon>Tannerellaceae</taxon>
        <taxon>Tannerella</taxon>
    </lineage>
</organism>
<comment type="caution">
    <text evidence="1">The sequence shown here is derived from an EMBL/GenBank/DDBJ whole genome shotgun (WGS) entry which is preliminary data.</text>
</comment>
<name>W2C0U0_9BACT</name>
<dbReference type="Proteomes" id="UP000018837">
    <property type="component" value="Unassembled WGS sequence"/>
</dbReference>
<dbReference type="EMBL" id="AYUF01000498">
    <property type="protein sequence ID" value="ETK00648.1"/>
    <property type="molecule type" value="Genomic_DNA"/>
</dbReference>